<dbReference type="EMBL" id="JBHRZH010000011">
    <property type="protein sequence ID" value="MFC3761910.1"/>
    <property type="molecule type" value="Genomic_DNA"/>
</dbReference>
<accession>A0ABV7YE39</accession>
<evidence type="ECO:0000313" key="2">
    <source>
        <dbReference type="EMBL" id="MFC3761910.1"/>
    </source>
</evidence>
<feature type="compositionally biased region" description="Basic and acidic residues" evidence="1">
    <location>
        <begin position="61"/>
        <end position="74"/>
    </location>
</feature>
<gene>
    <name evidence="2" type="ORF">ACFOUW_13800</name>
</gene>
<protein>
    <submittedName>
        <fullName evidence="2">Uncharacterized protein</fullName>
    </submittedName>
</protein>
<reference evidence="3" key="1">
    <citation type="journal article" date="2019" name="Int. J. Syst. Evol. Microbiol.">
        <title>The Global Catalogue of Microorganisms (GCM) 10K type strain sequencing project: providing services to taxonomists for standard genome sequencing and annotation.</title>
        <authorList>
            <consortium name="The Broad Institute Genomics Platform"/>
            <consortium name="The Broad Institute Genome Sequencing Center for Infectious Disease"/>
            <person name="Wu L."/>
            <person name="Ma J."/>
        </authorList>
    </citation>
    <scope>NUCLEOTIDE SEQUENCE [LARGE SCALE GENOMIC DNA]</scope>
    <source>
        <strain evidence="3">CGMCC 4.7241</strain>
    </source>
</reference>
<sequence>MRAELQAYVAATRCPATRTGAQPTPARCPAWQARIASPIARWDLPVPGGAEEDDVLLGSDDVQRAQVRDQVPRR</sequence>
<name>A0ABV7YE39_9ACTN</name>
<evidence type="ECO:0000256" key="1">
    <source>
        <dbReference type="SAM" id="MobiDB-lite"/>
    </source>
</evidence>
<dbReference type="RefSeq" id="WP_372442348.1">
    <property type="nucleotide sequence ID" value="NZ_JAFBCM010000001.1"/>
</dbReference>
<dbReference type="Proteomes" id="UP001595699">
    <property type="component" value="Unassembled WGS sequence"/>
</dbReference>
<organism evidence="2 3">
    <name type="scientific">Tenggerimyces flavus</name>
    <dbReference type="NCBI Taxonomy" id="1708749"/>
    <lineage>
        <taxon>Bacteria</taxon>
        <taxon>Bacillati</taxon>
        <taxon>Actinomycetota</taxon>
        <taxon>Actinomycetes</taxon>
        <taxon>Propionibacteriales</taxon>
        <taxon>Nocardioidaceae</taxon>
        <taxon>Tenggerimyces</taxon>
    </lineage>
</organism>
<comment type="caution">
    <text evidence="2">The sequence shown here is derived from an EMBL/GenBank/DDBJ whole genome shotgun (WGS) entry which is preliminary data.</text>
</comment>
<evidence type="ECO:0000313" key="3">
    <source>
        <dbReference type="Proteomes" id="UP001595699"/>
    </source>
</evidence>
<keyword evidence="3" id="KW-1185">Reference proteome</keyword>
<feature type="region of interest" description="Disordered" evidence="1">
    <location>
        <begin position="51"/>
        <end position="74"/>
    </location>
</feature>
<proteinExistence type="predicted"/>